<dbReference type="AlphaFoldDB" id="A0A1P9WYV2"/>
<evidence type="ECO:0000313" key="2">
    <source>
        <dbReference type="Proteomes" id="UP000187941"/>
    </source>
</evidence>
<dbReference type="RefSeq" id="WP_077131977.1">
    <property type="nucleotide sequence ID" value="NZ_CP014263.1"/>
</dbReference>
<name>A0A1P9WYV2_9BACT</name>
<dbReference type="EMBL" id="CP014263">
    <property type="protein sequence ID" value="AQG80549.1"/>
    <property type="molecule type" value="Genomic_DNA"/>
</dbReference>
<organism evidence="1 2">
    <name type="scientific">Spirosoma montaniterrae</name>
    <dbReference type="NCBI Taxonomy" id="1178516"/>
    <lineage>
        <taxon>Bacteria</taxon>
        <taxon>Pseudomonadati</taxon>
        <taxon>Bacteroidota</taxon>
        <taxon>Cytophagia</taxon>
        <taxon>Cytophagales</taxon>
        <taxon>Cytophagaceae</taxon>
        <taxon>Spirosoma</taxon>
    </lineage>
</organism>
<dbReference type="Proteomes" id="UP000187941">
    <property type="component" value="Chromosome"/>
</dbReference>
<gene>
    <name evidence="1" type="ORF">AWR27_15185</name>
</gene>
<accession>A0A1P9WYV2</accession>
<evidence type="ECO:0000313" key="1">
    <source>
        <dbReference type="EMBL" id="AQG80549.1"/>
    </source>
</evidence>
<proteinExistence type="predicted"/>
<keyword evidence="2" id="KW-1185">Reference proteome</keyword>
<reference evidence="1 2" key="1">
    <citation type="submission" date="2016-01" db="EMBL/GenBank/DDBJ databases">
        <authorList>
            <person name="Oliw E.H."/>
        </authorList>
    </citation>
    <scope>NUCLEOTIDE SEQUENCE [LARGE SCALE GENOMIC DNA]</scope>
    <source>
        <strain evidence="1 2">DY10</strain>
    </source>
</reference>
<sequence length="76" mass="8289">MKRRTLNLGRLSLQKETLASMDSVQGGSWPQTSGMGGYSPTCGVSCGCTNYCTEGLFCQAYSANNTCWVRQQTTCY</sequence>
<protein>
    <submittedName>
        <fullName evidence="1">Uncharacterized protein</fullName>
    </submittedName>
</protein>
<dbReference type="STRING" id="1178516.AWR27_15185"/>
<dbReference type="KEGG" id="smon:AWR27_15185"/>